<dbReference type="SUPFAM" id="SSF51735">
    <property type="entry name" value="NAD(P)-binding Rossmann-fold domains"/>
    <property type="match status" value="1"/>
</dbReference>
<comment type="caution">
    <text evidence="3">The sequence shown here is derived from an EMBL/GenBank/DDBJ whole genome shotgun (WGS) entry which is preliminary data.</text>
</comment>
<evidence type="ECO:0000256" key="1">
    <source>
        <dbReference type="ARBA" id="ARBA00023002"/>
    </source>
</evidence>
<feature type="compositionally biased region" description="Basic and acidic residues" evidence="2">
    <location>
        <begin position="280"/>
        <end position="295"/>
    </location>
</feature>
<evidence type="ECO:0000313" key="4">
    <source>
        <dbReference type="Proteomes" id="UP001501867"/>
    </source>
</evidence>
<sequence>MVTAGTGGIGLETALGLAGAGFAVTVVGRDAGRGARAVERINANGPAHPARFLSADLASLDQVRALARTIAADHATSGEPLTVLVNNVGAMFAERQTLGGVEASFVVNHLSPYLLTELLLPTLTAGAPSRIVNVTSGAVTVAKRVFDAVEPPGGYYGFHWYGRAKLANLAYTLDLADRLDGTGVSVFAADPGGAATDMTNGTMTDPKIVSPALRVLWPLVRRTFERSTSGPASAAARPSIAAATDETLTGRTGIVIGAQAHPVAPHRAAADRRVAEAVRRLSERHAPLPPPERRSRGTARGGGYPAGGGIIRMNHPIRMAS</sequence>
<accession>A0ABN0VDI2</accession>
<dbReference type="Gene3D" id="3.40.50.720">
    <property type="entry name" value="NAD(P)-binding Rossmann-like Domain"/>
    <property type="match status" value="1"/>
</dbReference>
<evidence type="ECO:0000256" key="2">
    <source>
        <dbReference type="SAM" id="MobiDB-lite"/>
    </source>
</evidence>
<evidence type="ECO:0008006" key="5">
    <source>
        <dbReference type="Google" id="ProtNLM"/>
    </source>
</evidence>
<dbReference type="PRINTS" id="PR00081">
    <property type="entry name" value="GDHRDH"/>
</dbReference>
<feature type="compositionally biased region" description="Gly residues" evidence="2">
    <location>
        <begin position="299"/>
        <end position="310"/>
    </location>
</feature>
<reference evidence="3 4" key="1">
    <citation type="journal article" date="2019" name="Int. J. Syst. Evol. Microbiol.">
        <title>The Global Catalogue of Microorganisms (GCM) 10K type strain sequencing project: providing services to taxonomists for standard genome sequencing and annotation.</title>
        <authorList>
            <consortium name="The Broad Institute Genomics Platform"/>
            <consortium name="The Broad Institute Genome Sequencing Center for Infectious Disease"/>
            <person name="Wu L."/>
            <person name="Ma J."/>
        </authorList>
    </citation>
    <scope>NUCLEOTIDE SEQUENCE [LARGE SCALE GENOMIC DNA]</scope>
    <source>
        <strain evidence="3 4">JCM 4505</strain>
    </source>
</reference>
<keyword evidence="4" id="KW-1185">Reference proteome</keyword>
<proteinExistence type="predicted"/>
<dbReference type="Proteomes" id="UP001501867">
    <property type="component" value="Unassembled WGS sequence"/>
</dbReference>
<dbReference type="PANTHER" id="PTHR43157:SF31">
    <property type="entry name" value="PHOSPHATIDYLINOSITOL-GLYCAN BIOSYNTHESIS CLASS F PROTEIN"/>
    <property type="match status" value="1"/>
</dbReference>
<dbReference type="Pfam" id="PF00106">
    <property type="entry name" value="adh_short"/>
    <property type="match status" value="1"/>
</dbReference>
<dbReference type="EMBL" id="BAAABV010000015">
    <property type="protein sequence ID" value="GAA0290443.1"/>
    <property type="molecule type" value="Genomic_DNA"/>
</dbReference>
<organism evidence="3 4">
    <name type="scientific">Streptomyces polychromogenes</name>
    <dbReference type="NCBI Taxonomy" id="67342"/>
    <lineage>
        <taxon>Bacteria</taxon>
        <taxon>Bacillati</taxon>
        <taxon>Actinomycetota</taxon>
        <taxon>Actinomycetes</taxon>
        <taxon>Kitasatosporales</taxon>
        <taxon>Streptomycetaceae</taxon>
        <taxon>Streptomyces</taxon>
    </lineage>
</organism>
<protein>
    <recommendedName>
        <fullName evidence="5">Short-chain dehydrogenase</fullName>
    </recommendedName>
</protein>
<gene>
    <name evidence="3" type="ORF">GCM10010302_31240</name>
</gene>
<evidence type="ECO:0000313" key="3">
    <source>
        <dbReference type="EMBL" id="GAA0290443.1"/>
    </source>
</evidence>
<dbReference type="InterPro" id="IPR036291">
    <property type="entry name" value="NAD(P)-bd_dom_sf"/>
</dbReference>
<dbReference type="InterPro" id="IPR002347">
    <property type="entry name" value="SDR_fam"/>
</dbReference>
<feature type="region of interest" description="Disordered" evidence="2">
    <location>
        <begin position="280"/>
        <end position="321"/>
    </location>
</feature>
<keyword evidence="1" id="KW-0560">Oxidoreductase</keyword>
<name>A0ABN0VDI2_9ACTN</name>
<dbReference type="PANTHER" id="PTHR43157">
    <property type="entry name" value="PHOSPHATIDYLINOSITOL-GLYCAN BIOSYNTHESIS CLASS F PROTEIN-RELATED"/>
    <property type="match status" value="1"/>
</dbReference>